<dbReference type="EMBL" id="BJUX01000008">
    <property type="protein sequence ID" value="GEK88942.1"/>
    <property type="molecule type" value="Genomic_DNA"/>
</dbReference>
<dbReference type="RefSeq" id="WP_091487050.1">
    <property type="nucleotide sequence ID" value="NZ_BJUX01000008.1"/>
</dbReference>
<evidence type="ECO:0000313" key="5">
    <source>
        <dbReference type="Proteomes" id="UP000198548"/>
    </source>
</evidence>
<name>A0A1H7RQI4_9LACT</name>
<dbReference type="InterPro" id="IPR042002">
    <property type="entry name" value="Sortase_C"/>
</dbReference>
<dbReference type="Pfam" id="PF04203">
    <property type="entry name" value="Sortase"/>
    <property type="match status" value="1"/>
</dbReference>
<evidence type="ECO:0000313" key="3">
    <source>
        <dbReference type="EMBL" id="GEK88942.1"/>
    </source>
</evidence>
<sequence>MKKKLIPLLLFLAGLLFFTYPYIAHYINDYAMQQQIEEFETVSAQPESERDGEALWDEMLAYNEELQNDPDQMIEDAFTDEVMASNAFYSDNTKQAEPENDGSLVDNSHVEMEDVSNSSGNGSSSLSSRSFYSIIRIPKINIELPIYLGASDANLMKGAAHITGTSLPVGGKGTHSVIAGHRGTLRHNMFLHINELNTGDTFEVQTLDKVMTYRVSGSKVVLPNEVDSLSIQENKDLVTLVTCLKYPMNYKRLLVYGERVN</sequence>
<proteinExistence type="predicted"/>
<dbReference type="Gene3D" id="2.40.260.10">
    <property type="entry name" value="Sortase"/>
    <property type="match status" value="1"/>
</dbReference>
<evidence type="ECO:0000313" key="4">
    <source>
        <dbReference type="EMBL" id="SEL62550.1"/>
    </source>
</evidence>
<organism evidence="4 5">
    <name type="scientific">Alkalibacterium putridalgicola</name>
    <dbReference type="NCBI Taxonomy" id="426703"/>
    <lineage>
        <taxon>Bacteria</taxon>
        <taxon>Bacillati</taxon>
        <taxon>Bacillota</taxon>
        <taxon>Bacilli</taxon>
        <taxon>Lactobacillales</taxon>
        <taxon>Carnobacteriaceae</taxon>
        <taxon>Alkalibacterium</taxon>
    </lineage>
</organism>
<dbReference type="OrthoDB" id="1648028at2"/>
<dbReference type="NCBIfam" id="NF033745">
    <property type="entry name" value="class_C_sortase"/>
    <property type="match status" value="1"/>
</dbReference>
<evidence type="ECO:0000256" key="2">
    <source>
        <dbReference type="PIRSR" id="PIRSR605754-1"/>
    </source>
</evidence>
<dbReference type="STRING" id="426703.SAMN04488100_10583"/>
<dbReference type="EMBL" id="FOBL01000005">
    <property type="protein sequence ID" value="SEL62550.1"/>
    <property type="molecule type" value="Genomic_DNA"/>
</dbReference>
<accession>A0A1H7RQI4</accession>
<dbReference type="GO" id="GO:0016787">
    <property type="term" value="F:hydrolase activity"/>
    <property type="evidence" value="ECO:0007669"/>
    <property type="project" value="UniProtKB-KW"/>
</dbReference>
<dbReference type="SUPFAM" id="SSF63817">
    <property type="entry name" value="Sortase"/>
    <property type="match status" value="1"/>
</dbReference>
<dbReference type="Proteomes" id="UP000321425">
    <property type="component" value="Unassembled WGS sequence"/>
</dbReference>
<keyword evidence="1" id="KW-0378">Hydrolase</keyword>
<dbReference type="AlphaFoldDB" id="A0A1H7RQI4"/>
<dbReference type="NCBIfam" id="TIGR01076">
    <property type="entry name" value="sortase_fam"/>
    <property type="match status" value="1"/>
</dbReference>
<gene>
    <name evidence="3" type="ORF">APU01nite_09810</name>
    <name evidence="4" type="ORF">SAMN04488100_10583</name>
</gene>
<dbReference type="CDD" id="cd05827">
    <property type="entry name" value="Sortase_C"/>
    <property type="match status" value="1"/>
</dbReference>
<dbReference type="InterPro" id="IPR005754">
    <property type="entry name" value="Sortase"/>
</dbReference>
<feature type="active site" description="Proton donor/acceptor" evidence="2">
    <location>
        <position position="181"/>
    </location>
</feature>
<dbReference type="InterPro" id="IPR023365">
    <property type="entry name" value="Sortase_dom-sf"/>
</dbReference>
<reference evidence="4 5" key="1">
    <citation type="submission" date="2016-10" db="EMBL/GenBank/DDBJ databases">
        <authorList>
            <person name="de Groot N.N."/>
        </authorList>
    </citation>
    <scope>NUCLEOTIDE SEQUENCE [LARGE SCALE GENOMIC DNA]</scope>
    <source>
        <strain evidence="4 5">DSM 19182</strain>
    </source>
</reference>
<dbReference type="Proteomes" id="UP000198548">
    <property type="component" value="Unassembled WGS sequence"/>
</dbReference>
<evidence type="ECO:0000313" key="6">
    <source>
        <dbReference type="Proteomes" id="UP000321425"/>
    </source>
</evidence>
<feature type="active site" description="Acyl-thioester intermediate" evidence="2">
    <location>
        <position position="243"/>
    </location>
</feature>
<reference evidence="3 6" key="2">
    <citation type="submission" date="2019-07" db="EMBL/GenBank/DDBJ databases">
        <title>Whole genome shotgun sequence of Alkalibacterium putridalgicola NBRC 103243.</title>
        <authorList>
            <person name="Hosoyama A."/>
            <person name="Uohara A."/>
            <person name="Ohji S."/>
            <person name="Ichikawa N."/>
        </authorList>
    </citation>
    <scope>NUCLEOTIDE SEQUENCE [LARGE SCALE GENOMIC DNA]</scope>
    <source>
        <strain evidence="3 6">NBRC 103243</strain>
    </source>
</reference>
<keyword evidence="6" id="KW-1185">Reference proteome</keyword>
<protein>
    <submittedName>
        <fullName evidence="3">Class C sortase</fullName>
    </submittedName>
    <submittedName>
        <fullName evidence="4">Sortase A</fullName>
    </submittedName>
</protein>
<evidence type="ECO:0000256" key="1">
    <source>
        <dbReference type="ARBA" id="ARBA00022801"/>
    </source>
</evidence>